<dbReference type="FunFam" id="3.40.1180.10:FF:000001">
    <property type="entry name" value="(2E,6E)-farnesyl-diphosphate-specific ditrans,polycis-undecaprenyl-diphosphate synthase"/>
    <property type="match status" value="1"/>
</dbReference>
<evidence type="ECO:0000256" key="1">
    <source>
        <dbReference type="ARBA" id="ARBA00022679"/>
    </source>
</evidence>
<accession>A0A7C3SKS0</accession>
<dbReference type="InterPro" id="IPR018520">
    <property type="entry name" value="UPP_synth-like_CS"/>
</dbReference>
<feature type="binding site" evidence="2">
    <location>
        <position position="41"/>
    </location>
    <ligand>
        <name>substrate</name>
    </ligand>
</feature>
<comment type="cofactor">
    <cofactor evidence="2">
        <name>Mg(2+)</name>
        <dbReference type="ChEBI" id="CHEBI:18420"/>
    </cofactor>
    <text evidence="2">Binds 2 magnesium ions per subunit.</text>
</comment>
<reference evidence="3" key="1">
    <citation type="journal article" date="2020" name="mSystems">
        <title>Genome- and Community-Level Interaction Insights into Carbon Utilization and Element Cycling Functions of Hydrothermarchaeota in Hydrothermal Sediment.</title>
        <authorList>
            <person name="Zhou Z."/>
            <person name="Liu Y."/>
            <person name="Xu W."/>
            <person name="Pan J."/>
            <person name="Luo Z.H."/>
            <person name="Li M."/>
        </authorList>
    </citation>
    <scope>NUCLEOTIDE SEQUENCE [LARGE SCALE GENOMIC DNA]</scope>
    <source>
        <strain evidence="3">SpSt-776</strain>
    </source>
</reference>
<dbReference type="EMBL" id="DTHB01000059">
    <property type="protein sequence ID" value="HGB15619.1"/>
    <property type="molecule type" value="Genomic_DNA"/>
</dbReference>
<dbReference type="EC" id="2.5.1.-" evidence="2"/>
<dbReference type="GO" id="GO:0016094">
    <property type="term" value="P:polyprenol biosynthetic process"/>
    <property type="evidence" value="ECO:0007669"/>
    <property type="project" value="TreeGrafter"/>
</dbReference>
<proteinExistence type="inferred from homology"/>
<comment type="function">
    <text evidence="2">Catalyzes the condensation of isopentenyl diphosphate (IPP) with allylic pyrophosphates generating different type of terpenoids.</text>
</comment>
<protein>
    <recommendedName>
        <fullName evidence="2">Isoprenyl transferase</fullName>
        <ecNumber evidence="2">2.5.1.-</ecNumber>
    </recommendedName>
</protein>
<feature type="binding site" evidence="2">
    <location>
        <position position="215"/>
    </location>
    <ligand>
        <name>Mg(2+)</name>
        <dbReference type="ChEBI" id="CHEBI:18420"/>
    </ligand>
</feature>
<dbReference type="PROSITE" id="PS01066">
    <property type="entry name" value="UPP_SYNTHASE"/>
    <property type="match status" value="1"/>
</dbReference>
<feature type="binding site" evidence="2">
    <location>
        <begin position="202"/>
        <end position="204"/>
    </location>
    <ligand>
        <name>substrate</name>
    </ligand>
</feature>
<sequence>MSVSGSPLESRYPLDARRLPRHVAIIMDGNGRWAQRRGLRRVRGHSAGAESVRAVVRQARKVGIAYLTLYAFSEENWQRPDPEIRALMALLTRYLHRELPEMQENQIAFRAIGNLSRLPAEVQRELARTAAATAANGKMVLTLALSYGARSEIVSAAQAIAREVEAGRLRPADIDQQLVARHLFTADMPDPDLLIRTSGEFRLSNFLLWQSAYTELYFTDTLWPDFREEEFMKALWEYQQRDRRFGLTPEQIERATGSDSGR</sequence>
<dbReference type="CDD" id="cd00475">
    <property type="entry name" value="Cis_IPPS"/>
    <property type="match status" value="1"/>
</dbReference>
<dbReference type="HAMAP" id="MF_01139">
    <property type="entry name" value="ISPT"/>
    <property type="match status" value="1"/>
</dbReference>
<comment type="caution">
    <text evidence="3">The sequence shown here is derived from an EMBL/GenBank/DDBJ whole genome shotgun (WGS) entry which is preliminary data.</text>
</comment>
<feature type="binding site" evidence="2">
    <location>
        <position position="196"/>
    </location>
    <ligand>
        <name>substrate</name>
    </ligand>
</feature>
<feature type="binding site" evidence="2">
    <location>
        <position position="33"/>
    </location>
    <ligand>
        <name>substrate</name>
    </ligand>
</feature>
<dbReference type="PANTHER" id="PTHR10291:SF0">
    <property type="entry name" value="DEHYDRODOLICHYL DIPHOSPHATE SYNTHASE 2"/>
    <property type="match status" value="1"/>
</dbReference>
<dbReference type="InterPro" id="IPR001441">
    <property type="entry name" value="UPP_synth-like"/>
</dbReference>
<keyword evidence="1 2" id="KW-0808">Transferase</keyword>
<feature type="active site" description="Proton acceptor" evidence="2">
    <location>
        <position position="76"/>
    </location>
</feature>
<feature type="binding site" evidence="2">
    <location>
        <begin position="73"/>
        <end position="75"/>
    </location>
    <ligand>
        <name>substrate</name>
    </ligand>
</feature>
<feature type="active site" evidence="2">
    <location>
        <position position="28"/>
    </location>
</feature>
<name>A0A7C3SKS0_9BACT</name>
<dbReference type="GO" id="GO:0000287">
    <property type="term" value="F:magnesium ion binding"/>
    <property type="evidence" value="ECO:0007669"/>
    <property type="project" value="UniProtKB-UniRule"/>
</dbReference>
<dbReference type="AlphaFoldDB" id="A0A7C3SKS0"/>
<comment type="subunit">
    <text evidence="2">Homodimer.</text>
</comment>
<evidence type="ECO:0000313" key="3">
    <source>
        <dbReference type="EMBL" id="HGB15619.1"/>
    </source>
</evidence>
<keyword evidence="2" id="KW-0460">Magnesium</keyword>
<dbReference type="Gene3D" id="3.40.1180.10">
    <property type="entry name" value="Decaprenyl diphosphate synthase-like"/>
    <property type="match status" value="1"/>
</dbReference>
<dbReference type="Pfam" id="PF01255">
    <property type="entry name" value="Prenyltransf"/>
    <property type="match status" value="1"/>
</dbReference>
<keyword evidence="2" id="KW-0479">Metal-binding</keyword>
<dbReference type="NCBIfam" id="NF011405">
    <property type="entry name" value="PRK14830.1"/>
    <property type="match status" value="1"/>
</dbReference>
<feature type="binding site" evidence="2">
    <location>
        <position position="45"/>
    </location>
    <ligand>
        <name>substrate</name>
    </ligand>
</feature>
<dbReference type="NCBIfam" id="TIGR00055">
    <property type="entry name" value="uppS"/>
    <property type="match status" value="1"/>
</dbReference>
<feature type="binding site" evidence="2">
    <location>
        <begin position="29"/>
        <end position="32"/>
    </location>
    <ligand>
        <name>substrate</name>
    </ligand>
</feature>
<feature type="binding site" evidence="2">
    <location>
        <position position="77"/>
    </location>
    <ligand>
        <name>substrate</name>
    </ligand>
</feature>
<feature type="binding site" evidence="2">
    <location>
        <position position="79"/>
    </location>
    <ligand>
        <name>substrate</name>
    </ligand>
</feature>
<dbReference type="SUPFAM" id="SSF64005">
    <property type="entry name" value="Undecaprenyl diphosphate synthase"/>
    <property type="match status" value="1"/>
</dbReference>
<gene>
    <name evidence="3" type="ORF">ENV62_10355</name>
</gene>
<dbReference type="InterPro" id="IPR036424">
    <property type="entry name" value="UPP_synth-like_sf"/>
</dbReference>
<organism evidence="3">
    <name type="scientific">Desulfobacca acetoxidans</name>
    <dbReference type="NCBI Taxonomy" id="60893"/>
    <lineage>
        <taxon>Bacteria</taxon>
        <taxon>Pseudomonadati</taxon>
        <taxon>Thermodesulfobacteriota</taxon>
        <taxon>Desulfobaccia</taxon>
        <taxon>Desulfobaccales</taxon>
        <taxon>Desulfobaccaceae</taxon>
        <taxon>Desulfobacca</taxon>
    </lineage>
</organism>
<feature type="binding site" evidence="2">
    <location>
        <position position="28"/>
    </location>
    <ligand>
        <name>Mg(2+)</name>
        <dbReference type="ChEBI" id="CHEBI:18420"/>
    </ligand>
</feature>
<dbReference type="GO" id="GO:0045547">
    <property type="term" value="F:ditrans,polycis-polyprenyl diphosphate synthase [(2E,6E)-farnesyl diphosphate specific] activity"/>
    <property type="evidence" value="ECO:0007669"/>
    <property type="project" value="TreeGrafter"/>
</dbReference>
<evidence type="ECO:0000256" key="2">
    <source>
        <dbReference type="HAMAP-Rule" id="MF_01139"/>
    </source>
</evidence>
<dbReference type="PANTHER" id="PTHR10291">
    <property type="entry name" value="DEHYDRODOLICHYL DIPHOSPHATE SYNTHASE FAMILY MEMBER"/>
    <property type="match status" value="1"/>
</dbReference>
<comment type="similarity">
    <text evidence="2">Belongs to the UPP synthase family.</text>
</comment>